<dbReference type="Proteomes" id="UP000644756">
    <property type="component" value="Unassembled WGS sequence"/>
</dbReference>
<evidence type="ECO:0000313" key="3">
    <source>
        <dbReference type="Proteomes" id="UP000644756"/>
    </source>
</evidence>
<dbReference type="CDD" id="cd07750">
    <property type="entry name" value="PolyPPase_VTC_like"/>
    <property type="match status" value="1"/>
</dbReference>
<dbReference type="EMBL" id="BMGR01000002">
    <property type="protein sequence ID" value="GGF92600.1"/>
    <property type="molecule type" value="Genomic_DNA"/>
</dbReference>
<dbReference type="GO" id="GO:0006799">
    <property type="term" value="P:polyphosphate biosynthetic process"/>
    <property type="evidence" value="ECO:0007669"/>
    <property type="project" value="UniProtKB-ARBA"/>
</dbReference>
<dbReference type="InterPro" id="IPR042267">
    <property type="entry name" value="VTC_sf"/>
</dbReference>
<accession>A0A917CP60</accession>
<dbReference type="Pfam" id="PF09359">
    <property type="entry name" value="VTC"/>
    <property type="match status" value="1"/>
</dbReference>
<proteinExistence type="predicted"/>
<dbReference type="Gene3D" id="3.20.100.30">
    <property type="entry name" value="VTC, catalytic tunnel domain"/>
    <property type="match status" value="1"/>
</dbReference>
<dbReference type="InterPro" id="IPR018966">
    <property type="entry name" value="VTC_domain"/>
</dbReference>
<dbReference type="RefSeq" id="WP_188529134.1">
    <property type="nucleotide sequence ID" value="NZ_BMGR01000002.1"/>
</dbReference>
<evidence type="ECO:0000259" key="1">
    <source>
        <dbReference type="Pfam" id="PF09359"/>
    </source>
</evidence>
<feature type="domain" description="VTC" evidence="1">
    <location>
        <begin position="9"/>
        <end position="228"/>
    </location>
</feature>
<name>A0A917CP60_9BACL</name>
<keyword evidence="3" id="KW-1185">Reference proteome</keyword>
<reference evidence="2" key="2">
    <citation type="submission" date="2020-09" db="EMBL/GenBank/DDBJ databases">
        <authorList>
            <person name="Sun Q."/>
            <person name="Zhou Y."/>
        </authorList>
    </citation>
    <scope>NUCLEOTIDE SEQUENCE</scope>
    <source>
        <strain evidence="2">CGMCC 1.12987</strain>
    </source>
</reference>
<sequence>MEFLGNKLRHELKYYLHVHDYAALRQVVSTLLTLDSYSIDHNGYGIRSLYFDGLHNHALHDKADGIFSREKYRIRCYNGSDRVINLERKSKFGEYVCKDNAKLTREEYESILSGDYDWMKGHPSELIADFHHALSLRYFRPAVIVDYQREAYVYEPGNVRITFDKYLSAGINTFQLFDPGLVFVEALETPVTIMEIKFDRFLPDLIRSIIRPDAHNRAAISKYLLCREVTIRQHKP</sequence>
<organism evidence="2 3">
    <name type="scientific">Paenibacillus abyssi</name>
    <dbReference type="NCBI Taxonomy" id="1340531"/>
    <lineage>
        <taxon>Bacteria</taxon>
        <taxon>Bacillati</taxon>
        <taxon>Bacillota</taxon>
        <taxon>Bacilli</taxon>
        <taxon>Bacillales</taxon>
        <taxon>Paenibacillaceae</taxon>
        <taxon>Paenibacillus</taxon>
    </lineage>
</organism>
<protein>
    <submittedName>
        <fullName evidence="2">Molecular chaperone</fullName>
    </submittedName>
</protein>
<evidence type="ECO:0000313" key="2">
    <source>
        <dbReference type="EMBL" id="GGF92600.1"/>
    </source>
</evidence>
<comment type="caution">
    <text evidence="2">The sequence shown here is derived from an EMBL/GenBank/DDBJ whole genome shotgun (WGS) entry which is preliminary data.</text>
</comment>
<gene>
    <name evidence="2" type="ORF">GCM10010916_07450</name>
</gene>
<dbReference type="AlphaFoldDB" id="A0A917CP60"/>
<reference evidence="2" key="1">
    <citation type="journal article" date="2014" name="Int. J. Syst. Evol. Microbiol.">
        <title>Complete genome sequence of Corynebacterium casei LMG S-19264T (=DSM 44701T), isolated from a smear-ripened cheese.</title>
        <authorList>
            <consortium name="US DOE Joint Genome Institute (JGI-PGF)"/>
            <person name="Walter F."/>
            <person name="Albersmeier A."/>
            <person name="Kalinowski J."/>
            <person name="Ruckert C."/>
        </authorList>
    </citation>
    <scope>NUCLEOTIDE SEQUENCE</scope>
    <source>
        <strain evidence="2">CGMCC 1.12987</strain>
    </source>
</reference>